<dbReference type="RefSeq" id="WP_002639533.1">
    <property type="nucleotide sequence ID" value="NZ_CP012109.1"/>
</dbReference>
<dbReference type="OrthoDB" id="9798859at2"/>
<evidence type="ECO:0000256" key="6">
    <source>
        <dbReference type="ARBA" id="ARBA00023136"/>
    </source>
</evidence>
<keyword evidence="6 7" id="KW-0472">Membrane</keyword>
<evidence type="ECO:0000256" key="5">
    <source>
        <dbReference type="ARBA" id="ARBA00022989"/>
    </source>
</evidence>
<evidence type="ECO:0000256" key="7">
    <source>
        <dbReference type="SAM" id="Phobius"/>
    </source>
</evidence>
<dbReference type="AlphaFoldDB" id="A0A0H4XDM4"/>
<dbReference type="Pfam" id="PF04039">
    <property type="entry name" value="MnhB"/>
    <property type="match status" value="1"/>
</dbReference>
<protein>
    <submittedName>
        <fullName evidence="9">Na(+) H(+) antiporter subunit B</fullName>
    </submittedName>
</protein>
<evidence type="ECO:0000313" key="9">
    <source>
        <dbReference type="EMBL" id="AKQ66142.1"/>
    </source>
</evidence>
<dbReference type="InterPro" id="IPR050622">
    <property type="entry name" value="CPA3_antiporter_subunitB"/>
</dbReference>
<dbReference type="EMBL" id="CP012109">
    <property type="protein sequence ID" value="AKQ66142.1"/>
    <property type="molecule type" value="Genomic_DNA"/>
</dbReference>
<dbReference type="InterPro" id="IPR007182">
    <property type="entry name" value="MnhB"/>
</dbReference>
<dbReference type="GO" id="GO:0005886">
    <property type="term" value="C:plasma membrane"/>
    <property type="evidence" value="ECO:0007669"/>
    <property type="project" value="UniProtKB-SubCell"/>
</dbReference>
<dbReference type="PANTHER" id="PTHR33932:SF4">
    <property type="entry name" value="NA(+)_H(+) ANTIPORTER SUBUNIT B"/>
    <property type="match status" value="1"/>
</dbReference>
<dbReference type="PANTHER" id="PTHR33932">
    <property type="entry name" value="NA(+)/H(+) ANTIPORTER SUBUNIT B"/>
    <property type="match status" value="1"/>
</dbReference>
<sequence length="147" mass="15232">MSPVVMHTVARMMAPVLLLVSLVLAVRGHDIPGGGFVGGLMAATAFALQMVAFGRPAARKQLRVHPTRLAAAGLLVALASGIPAMLGGREFLSGLWGQLPLPWSDSLKLGTPQLFDVGVYLAVLGTAMAFILGMGRGEDTTAPDSRA</sequence>
<dbReference type="PATRIC" id="fig|1297742.4.peg.3079"/>
<evidence type="ECO:0000313" key="10">
    <source>
        <dbReference type="Proteomes" id="UP000009026"/>
    </source>
</evidence>
<evidence type="ECO:0000256" key="3">
    <source>
        <dbReference type="ARBA" id="ARBA00022475"/>
    </source>
</evidence>
<gene>
    <name evidence="9" type="ORF">A176_003054</name>
</gene>
<dbReference type="eggNOG" id="COG2111">
    <property type="taxonomic scope" value="Bacteria"/>
</dbReference>
<keyword evidence="3" id="KW-1003">Cell membrane</keyword>
<dbReference type="KEGG" id="mym:A176_003054"/>
<feature type="transmembrane region" description="Helical" evidence="7">
    <location>
        <begin position="69"/>
        <end position="86"/>
    </location>
</feature>
<proteinExistence type="inferred from homology"/>
<keyword evidence="10" id="KW-1185">Reference proteome</keyword>
<evidence type="ECO:0000256" key="4">
    <source>
        <dbReference type="ARBA" id="ARBA00022692"/>
    </source>
</evidence>
<accession>A0A0H4XDM4</accession>
<dbReference type="Proteomes" id="UP000009026">
    <property type="component" value="Chromosome"/>
</dbReference>
<keyword evidence="4 7" id="KW-0812">Transmembrane</keyword>
<name>A0A0H4XDM4_9BACT</name>
<dbReference type="STRING" id="1297742.A176_003054"/>
<evidence type="ECO:0000256" key="1">
    <source>
        <dbReference type="ARBA" id="ARBA00004651"/>
    </source>
</evidence>
<evidence type="ECO:0000259" key="8">
    <source>
        <dbReference type="Pfam" id="PF04039"/>
    </source>
</evidence>
<keyword evidence="5 7" id="KW-1133">Transmembrane helix</keyword>
<evidence type="ECO:0000256" key="2">
    <source>
        <dbReference type="ARBA" id="ARBA00009425"/>
    </source>
</evidence>
<feature type="transmembrane region" description="Helical" evidence="7">
    <location>
        <begin position="38"/>
        <end position="57"/>
    </location>
</feature>
<comment type="similarity">
    <text evidence="2">Belongs to the CPA3 antiporters (TC 2.A.63) subunit B family.</text>
</comment>
<feature type="transmembrane region" description="Helical" evidence="7">
    <location>
        <begin position="117"/>
        <end position="135"/>
    </location>
</feature>
<reference evidence="9 10" key="1">
    <citation type="journal article" date="2016" name="PLoS ONE">
        <title>Complete Genome Sequence and Comparative Genomics of a Novel Myxobacterium Myxococcus hansupus.</title>
        <authorList>
            <person name="Sharma G."/>
            <person name="Narwani T."/>
            <person name="Subramanian S."/>
        </authorList>
    </citation>
    <scope>NUCLEOTIDE SEQUENCE [LARGE SCALE GENOMIC DNA]</scope>
    <source>
        <strain evidence="10">mixupus</strain>
    </source>
</reference>
<comment type="subcellular location">
    <subcellularLocation>
        <location evidence="1">Cell membrane</location>
        <topology evidence="1">Multi-pass membrane protein</topology>
    </subcellularLocation>
</comment>
<feature type="domain" description="Na+/H+ antiporter MnhB subunit-related protein" evidence="8">
    <location>
        <begin position="5"/>
        <end position="128"/>
    </location>
</feature>
<organism evidence="9 10">
    <name type="scientific">Pseudomyxococcus hansupus</name>
    <dbReference type="NCBI Taxonomy" id="1297742"/>
    <lineage>
        <taxon>Bacteria</taxon>
        <taxon>Pseudomonadati</taxon>
        <taxon>Myxococcota</taxon>
        <taxon>Myxococcia</taxon>
        <taxon>Myxococcales</taxon>
        <taxon>Cystobacterineae</taxon>
        <taxon>Myxococcaceae</taxon>
        <taxon>Pseudomyxococcus</taxon>
    </lineage>
</organism>